<proteinExistence type="predicted"/>
<comment type="caution">
    <text evidence="1">The sequence shown here is derived from an EMBL/GenBank/DDBJ whole genome shotgun (WGS) entry which is preliminary data.</text>
</comment>
<organism evidence="1 2">
    <name type="scientific">Aminobacter carboxidus</name>
    <dbReference type="NCBI Taxonomy" id="376165"/>
    <lineage>
        <taxon>Bacteria</taxon>
        <taxon>Pseudomonadati</taxon>
        <taxon>Pseudomonadota</taxon>
        <taxon>Alphaproteobacteria</taxon>
        <taxon>Hyphomicrobiales</taxon>
        <taxon>Phyllobacteriaceae</taxon>
        <taxon>Aminobacter</taxon>
    </lineage>
</organism>
<sequence length="29" mass="3185">MKRIAVSVALSFLVLPLARDPSIRTAFLV</sequence>
<dbReference type="AlphaFoldDB" id="A0A8E2BEZ5"/>
<dbReference type="Proteomes" id="UP000532373">
    <property type="component" value="Unassembled WGS sequence"/>
</dbReference>
<reference evidence="1 2" key="1">
    <citation type="submission" date="2020-08" db="EMBL/GenBank/DDBJ databases">
        <title>Genomic Encyclopedia of Type Strains, Phase IV (KMG-IV): sequencing the most valuable type-strain genomes for metagenomic binning, comparative biology and taxonomic classification.</title>
        <authorList>
            <person name="Goeker M."/>
        </authorList>
    </citation>
    <scope>NUCLEOTIDE SEQUENCE [LARGE SCALE GENOMIC DNA]</scope>
    <source>
        <strain evidence="1 2">DSM 17454</strain>
    </source>
</reference>
<evidence type="ECO:0000313" key="1">
    <source>
        <dbReference type="EMBL" id="MBB6470301.1"/>
    </source>
</evidence>
<gene>
    <name evidence="1" type="ORF">HNQ96_006198</name>
</gene>
<accession>A0A8E2BEZ5</accession>
<protein>
    <submittedName>
        <fullName evidence="1">Uncharacterized protein</fullName>
    </submittedName>
</protein>
<name>A0A8E2BEZ5_9HYPH</name>
<evidence type="ECO:0000313" key="2">
    <source>
        <dbReference type="Proteomes" id="UP000532373"/>
    </source>
</evidence>
<dbReference type="EMBL" id="JACHGI010000027">
    <property type="protein sequence ID" value="MBB6470301.1"/>
    <property type="molecule type" value="Genomic_DNA"/>
</dbReference>